<evidence type="ECO:0000256" key="1">
    <source>
        <dbReference type="ARBA" id="ARBA00000124"/>
    </source>
</evidence>
<reference evidence="8" key="1">
    <citation type="journal article" date="2020" name="Stud. Mycol.">
        <title>101 Dothideomycetes genomes: a test case for predicting lifestyles and emergence of pathogens.</title>
        <authorList>
            <person name="Haridas S."/>
            <person name="Albert R."/>
            <person name="Binder M."/>
            <person name="Bloem J."/>
            <person name="Labutti K."/>
            <person name="Salamov A."/>
            <person name="Andreopoulos B."/>
            <person name="Baker S."/>
            <person name="Barry K."/>
            <person name="Bills G."/>
            <person name="Bluhm B."/>
            <person name="Cannon C."/>
            <person name="Castanera R."/>
            <person name="Culley D."/>
            <person name="Daum C."/>
            <person name="Ezra D."/>
            <person name="Gonzalez J."/>
            <person name="Henrissat B."/>
            <person name="Kuo A."/>
            <person name="Liang C."/>
            <person name="Lipzen A."/>
            <person name="Lutzoni F."/>
            <person name="Magnuson J."/>
            <person name="Mondo S."/>
            <person name="Nolan M."/>
            <person name="Ohm R."/>
            <person name="Pangilinan J."/>
            <person name="Park H.-J."/>
            <person name="Ramirez L."/>
            <person name="Alfaro M."/>
            <person name="Sun H."/>
            <person name="Tritt A."/>
            <person name="Yoshinaga Y."/>
            <person name="Zwiers L.-H."/>
            <person name="Turgeon B."/>
            <person name="Goodwin S."/>
            <person name="Spatafora J."/>
            <person name="Crous P."/>
            <person name="Grigoriev I."/>
        </authorList>
    </citation>
    <scope>NUCLEOTIDE SEQUENCE</scope>
    <source>
        <strain evidence="8">CBS 690.94</strain>
    </source>
</reference>
<keyword evidence="5" id="KW-0326">Glycosidase</keyword>
<dbReference type="GO" id="GO:0009251">
    <property type="term" value="P:glucan catabolic process"/>
    <property type="evidence" value="ECO:0007669"/>
    <property type="project" value="TreeGrafter"/>
</dbReference>
<dbReference type="PANTHER" id="PTHR10963">
    <property type="entry name" value="GLYCOSYL HYDROLASE-RELATED"/>
    <property type="match status" value="1"/>
</dbReference>
<dbReference type="FunFam" id="2.60.120.200:FF:000114">
    <property type="entry name" value="Probable endo-1,3(4)-beta-glucanase NFIA_089530"/>
    <property type="match status" value="1"/>
</dbReference>
<dbReference type="Gene3D" id="2.60.120.200">
    <property type="match status" value="1"/>
</dbReference>
<dbReference type="PANTHER" id="PTHR10963:SF24">
    <property type="entry name" value="GLYCOSIDASE C21B10.07-RELATED"/>
    <property type="match status" value="1"/>
</dbReference>
<dbReference type="InterPro" id="IPR000757">
    <property type="entry name" value="Beta-glucanase-like"/>
</dbReference>
<evidence type="ECO:0000256" key="3">
    <source>
        <dbReference type="ARBA" id="ARBA00012599"/>
    </source>
</evidence>
<evidence type="ECO:0000313" key="9">
    <source>
        <dbReference type="Proteomes" id="UP000799764"/>
    </source>
</evidence>
<dbReference type="EC" id="3.2.1.6" evidence="3"/>
<keyword evidence="9" id="KW-1185">Reference proteome</keyword>
<sequence length="316" mass="34392">MHLQNALYVAFLSASLATAAYTLQDSCIGSSFQNCFNFYSGADPTNGFVRYLNQTDALSQGLYQVSGNNVLLNVDSKNAAPNGRASLRLESRKLYNRGLFILDVMHMPASTCGSWPSFWTFGPEKTWPANGEIDIIEGIHDSTRNAMSLHTSEGCTVTGTGSTGTVKTKNCHINAAGQTSNAGCAVDDKSASSFGTPLNPKFGGIYAMQWTSTGIKMWFFPRDSIPYNLYGNNPDPTLWGTPSANFAGSGCDFNKHFINHKIVIDTTFCGDWGNAVWASNPVCSKKAASCNDYVANNPSAFADSYWRINYLKVFKE</sequence>
<dbReference type="SUPFAM" id="SSF49899">
    <property type="entry name" value="Concanavalin A-like lectins/glucanases"/>
    <property type="match status" value="1"/>
</dbReference>
<gene>
    <name evidence="8" type="ORF">P171DRAFT_72367</name>
</gene>
<evidence type="ECO:0000313" key="8">
    <source>
        <dbReference type="EMBL" id="KAF2441443.1"/>
    </source>
</evidence>
<feature type="signal peptide" evidence="6">
    <location>
        <begin position="1"/>
        <end position="22"/>
    </location>
</feature>
<evidence type="ECO:0000256" key="2">
    <source>
        <dbReference type="ARBA" id="ARBA00006865"/>
    </source>
</evidence>
<protein>
    <recommendedName>
        <fullName evidence="3">endo-1,3(4)-beta-glucanase</fullName>
        <ecNumber evidence="3">3.2.1.6</ecNumber>
    </recommendedName>
</protein>
<comment type="caution">
    <text evidence="8">The sequence shown here is derived from an EMBL/GenBank/DDBJ whole genome shotgun (WGS) entry which is preliminary data.</text>
</comment>
<evidence type="ECO:0000256" key="5">
    <source>
        <dbReference type="ARBA" id="ARBA00023295"/>
    </source>
</evidence>
<accession>A0A9P4U9P4</accession>
<dbReference type="AlphaFoldDB" id="A0A9P4U9P4"/>
<name>A0A9P4U9P4_9PLEO</name>
<comment type="catalytic activity">
    <reaction evidence="1">
        <text>Endohydrolysis of (1-&gt;3)- or (1-&gt;4)-linkages in beta-D-glucans when the glucose residue whose reducing group is involved in the linkage to be hydrolyzed is itself substituted at C-3.</text>
        <dbReference type="EC" id="3.2.1.6"/>
    </reaction>
</comment>
<dbReference type="CDD" id="cd02181">
    <property type="entry name" value="GH16_fungal_Lam16A_glucanase"/>
    <property type="match status" value="1"/>
</dbReference>
<dbReference type="InterPro" id="IPR050546">
    <property type="entry name" value="Glycosyl_Hydrlase_16"/>
</dbReference>
<evidence type="ECO:0000256" key="4">
    <source>
        <dbReference type="ARBA" id="ARBA00022801"/>
    </source>
</evidence>
<dbReference type="Proteomes" id="UP000799764">
    <property type="component" value="Unassembled WGS sequence"/>
</dbReference>
<keyword evidence="6" id="KW-0732">Signal</keyword>
<organism evidence="8 9">
    <name type="scientific">Karstenula rhodostoma CBS 690.94</name>
    <dbReference type="NCBI Taxonomy" id="1392251"/>
    <lineage>
        <taxon>Eukaryota</taxon>
        <taxon>Fungi</taxon>
        <taxon>Dikarya</taxon>
        <taxon>Ascomycota</taxon>
        <taxon>Pezizomycotina</taxon>
        <taxon>Dothideomycetes</taxon>
        <taxon>Pleosporomycetidae</taxon>
        <taxon>Pleosporales</taxon>
        <taxon>Massarineae</taxon>
        <taxon>Didymosphaeriaceae</taxon>
        <taxon>Karstenula</taxon>
    </lineage>
</organism>
<dbReference type="InterPro" id="IPR013320">
    <property type="entry name" value="ConA-like_dom_sf"/>
</dbReference>
<comment type="similarity">
    <text evidence="2">Belongs to the glycosyl hydrolase 16 family.</text>
</comment>
<proteinExistence type="inferred from homology"/>
<evidence type="ECO:0000256" key="6">
    <source>
        <dbReference type="SAM" id="SignalP"/>
    </source>
</evidence>
<evidence type="ECO:0000259" key="7">
    <source>
        <dbReference type="PROSITE" id="PS51762"/>
    </source>
</evidence>
<dbReference type="EMBL" id="MU001505">
    <property type="protein sequence ID" value="KAF2441443.1"/>
    <property type="molecule type" value="Genomic_DNA"/>
</dbReference>
<keyword evidence="4 8" id="KW-0378">Hydrolase</keyword>
<dbReference type="Pfam" id="PF26113">
    <property type="entry name" value="GH16_XgeA"/>
    <property type="match status" value="1"/>
</dbReference>
<dbReference type="OrthoDB" id="192832at2759"/>
<dbReference type="GO" id="GO:0052861">
    <property type="term" value="F:endo-1,3(4)-beta-glucanase activity"/>
    <property type="evidence" value="ECO:0007669"/>
    <property type="project" value="UniProtKB-EC"/>
</dbReference>
<dbReference type="PROSITE" id="PS51762">
    <property type="entry name" value="GH16_2"/>
    <property type="match status" value="1"/>
</dbReference>
<feature type="chain" id="PRO_5040358900" description="endo-1,3(4)-beta-glucanase" evidence="6">
    <location>
        <begin position="23"/>
        <end position="316"/>
    </location>
</feature>
<feature type="domain" description="GH16" evidence="7">
    <location>
        <begin position="30"/>
        <end position="281"/>
    </location>
</feature>